<keyword evidence="3" id="KW-1185">Reference proteome</keyword>
<proteinExistence type="predicted"/>
<accession>A0ABN7YX36</accession>
<dbReference type="Proteomes" id="UP000706525">
    <property type="component" value="Unassembled WGS sequence"/>
</dbReference>
<reference evidence="2 3" key="1">
    <citation type="submission" date="2021-08" db="EMBL/GenBank/DDBJ databases">
        <authorList>
            <person name="Peeters C."/>
        </authorList>
    </citation>
    <scope>NUCLEOTIDE SEQUENCE [LARGE SCALE GENOMIC DNA]</scope>
    <source>
        <strain evidence="2 3">LMG 32289</strain>
    </source>
</reference>
<name>A0ABN7YX36_9BURK</name>
<sequence length="94" mass="10867">MGTSTQRARKDGSIGYTAQIRLKQGGEVVFTEVQTFDRPQSTERRFERLVQLRTPQSELLAQPLDSEKERVENNRKSRENESPSKDRREVMATV</sequence>
<feature type="region of interest" description="Disordered" evidence="1">
    <location>
        <begin position="57"/>
        <end position="94"/>
    </location>
</feature>
<feature type="compositionally biased region" description="Basic and acidic residues" evidence="1">
    <location>
        <begin position="65"/>
        <end position="94"/>
    </location>
</feature>
<evidence type="ECO:0000313" key="3">
    <source>
        <dbReference type="Proteomes" id="UP000706525"/>
    </source>
</evidence>
<protein>
    <submittedName>
        <fullName evidence="2">Uncharacterized protein</fullName>
    </submittedName>
</protein>
<evidence type="ECO:0000256" key="1">
    <source>
        <dbReference type="SAM" id="MobiDB-lite"/>
    </source>
</evidence>
<comment type="caution">
    <text evidence="2">The sequence shown here is derived from an EMBL/GenBank/DDBJ whole genome shotgun (WGS) entry which is preliminary data.</text>
</comment>
<organism evidence="2 3">
    <name type="scientific">Cupriavidus pampae</name>
    <dbReference type="NCBI Taxonomy" id="659251"/>
    <lineage>
        <taxon>Bacteria</taxon>
        <taxon>Pseudomonadati</taxon>
        <taxon>Pseudomonadota</taxon>
        <taxon>Betaproteobacteria</taxon>
        <taxon>Burkholderiales</taxon>
        <taxon>Burkholderiaceae</taxon>
        <taxon>Cupriavidus</taxon>
    </lineage>
</organism>
<dbReference type="EMBL" id="CAJZAG010000007">
    <property type="protein sequence ID" value="CAG9178059.1"/>
    <property type="molecule type" value="Genomic_DNA"/>
</dbReference>
<evidence type="ECO:0000313" key="2">
    <source>
        <dbReference type="EMBL" id="CAG9178059.1"/>
    </source>
</evidence>
<gene>
    <name evidence="2" type="ORF">LMG32289_03981</name>
</gene>